<evidence type="ECO:0000313" key="1">
    <source>
        <dbReference type="EMBL" id="GBC03516.1"/>
    </source>
</evidence>
<organism evidence="1 3">
    <name type="scientific">Rhizophagus clarus</name>
    <dbReference type="NCBI Taxonomy" id="94130"/>
    <lineage>
        <taxon>Eukaryota</taxon>
        <taxon>Fungi</taxon>
        <taxon>Fungi incertae sedis</taxon>
        <taxon>Mucoromycota</taxon>
        <taxon>Glomeromycotina</taxon>
        <taxon>Glomeromycetes</taxon>
        <taxon>Glomerales</taxon>
        <taxon>Glomeraceae</taxon>
        <taxon>Rhizophagus</taxon>
    </lineage>
</organism>
<dbReference type="Proteomes" id="UP000247702">
    <property type="component" value="Unassembled WGS sequence"/>
</dbReference>
<proteinExistence type="predicted"/>
<sequence>MFNRFHLFICKWNCATQPIEHQLTLALNWAKIKSLLGKIKRARAIYEIFGVDKIYRITLPVSFFSELRREEMDNIILSCR</sequence>
<dbReference type="AlphaFoldDB" id="A0A2Z6RL52"/>
<evidence type="ECO:0000313" key="3">
    <source>
        <dbReference type="Proteomes" id="UP000247702"/>
    </source>
</evidence>
<reference evidence="2" key="2">
    <citation type="submission" date="2019-10" db="EMBL/GenBank/DDBJ databases">
        <title>Conservation and host-specific expression of non-tandemly repeated heterogenous ribosome RNA gene in arbuscular mycorrhizal fungi.</title>
        <authorList>
            <person name="Maeda T."/>
            <person name="Kobayashi Y."/>
            <person name="Nakagawa T."/>
            <person name="Ezawa T."/>
            <person name="Yamaguchi K."/>
            <person name="Bino T."/>
            <person name="Nishimoto Y."/>
            <person name="Shigenobu S."/>
            <person name="Kawaguchi M."/>
        </authorList>
    </citation>
    <scope>NUCLEOTIDE SEQUENCE</scope>
    <source>
        <strain evidence="2">HR1</strain>
    </source>
</reference>
<keyword evidence="3" id="KW-1185">Reference proteome</keyword>
<comment type="caution">
    <text evidence="1">The sequence shown here is derived from an EMBL/GenBank/DDBJ whole genome shotgun (WGS) entry which is preliminary data.</text>
</comment>
<dbReference type="EMBL" id="BLAL01000205">
    <property type="protein sequence ID" value="GES91505.1"/>
    <property type="molecule type" value="Genomic_DNA"/>
</dbReference>
<dbReference type="Proteomes" id="UP000615446">
    <property type="component" value="Unassembled WGS sequence"/>
</dbReference>
<accession>A0A2Z6RL52</accession>
<evidence type="ECO:0000313" key="2">
    <source>
        <dbReference type="EMBL" id="GES91505.1"/>
    </source>
</evidence>
<gene>
    <name evidence="2" type="ORF">RCL2_001831200</name>
    <name evidence="1" type="ORF">RclHR1_05170006</name>
</gene>
<dbReference type="EMBL" id="BEXD01003890">
    <property type="protein sequence ID" value="GBC03516.1"/>
    <property type="molecule type" value="Genomic_DNA"/>
</dbReference>
<reference evidence="1 3" key="1">
    <citation type="submission" date="2017-11" db="EMBL/GenBank/DDBJ databases">
        <title>The genome of Rhizophagus clarus HR1 reveals common genetic basis of auxotrophy among arbuscular mycorrhizal fungi.</title>
        <authorList>
            <person name="Kobayashi Y."/>
        </authorList>
    </citation>
    <scope>NUCLEOTIDE SEQUENCE [LARGE SCALE GENOMIC DNA]</scope>
    <source>
        <strain evidence="1 3">HR1</strain>
    </source>
</reference>
<name>A0A2Z6RL52_9GLOM</name>
<protein>
    <submittedName>
        <fullName evidence="1">Uncharacterized protein</fullName>
    </submittedName>
</protein>